<dbReference type="InterPro" id="IPR000962">
    <property type="entry name" value="Znf_DskA_TraR"/>
</dbReference>
<feature type="domain" description="Zinc finger DksA/TraR C4-type" evidence="6">
    <location>
        <begin position="75"/>
        <end position="105"/>
    </location>
</feature>
<feature type="zinc finger region" description="dksA C4-type" evidence="4">
    <location>
        <begin position="80"/>
        <end position="104"/>
    </location>
</feature>
<dbReference type="STRING" id="314285.KT71_01125"/>
<dbReference type="Pfam" id="PF01258">
    <property type="entry name" value="zf-dskA_traR"/>
    <property type="match status" value="1"/>
</dbReference>
<proteinExistence type="predicted"/>
<evidence type="ECO:0000256" key="4">
    <source>
        <dbReference type="PROSITE-ProRule" id="PRU00510"/>
    </source>
</evidence>
<dbReference type="PROSITE" id="PS51128">
    <property type="entry name" value="ZF_DKSA_2"/>
    <property type="match status" value="1"/>
</dbReference>
<keyword evidence="2" id="KW-0863">Zinc-finger</keyword>
<dbReference type="OrthoDB" id="6064855at2"/>
<evidence type="ECO:0000256" key="2">
    <source>
        <dbReference type="ARBA" id="ARBA00022771"/>
    </source>
</evidence>
<dbReference type="PANTHER" id="PTHR33823">
    <property type="entry name" value="RNA POLYMERASE-BINDING TRANSCRIPTION FACTOR DKSA-RELATED"/>
    <property type="match status" value="1"/>
</dbReference>
<accession>A4A689</accession>
<feature type="domain" description="DnaK suppressor protein-like N-terminal" evidence="7">
    <location>
        <begin position="9"/>
        <end position="72"/>
    </location>
</feature>
<keyword evidence="1" id="KW-0479">Metal-binding</keyword>
<dbReference type="HOGENOM" id="CLU_043144_3_2_6"/>
<dbReference type="Gene3D" id="1.20.120.910">
    <property type="entry name" value="DksA, coiled-coil domain"/>
    <property type="match status" value="1"/>
</dbReference>
<evidence type="ECO:0000313" key="8">
    <source>
        <dbReference type="EMBL" id="EAQ98536.1"/>
    </source>
</evidence>
<organism evidence="8 9">
    <name type="scientific">Congregibacter litoralis KT71</name>
    <dbReference type="NCBI Taxonomy" id="314285"/>
    <lineage>
        <taxon>Bacteria</taxon>
        <taxon>Pseudomonadati</taxon>
        <taxon>Pseudomonadota</taxon>
        <taxon>Gammaproteobacteria</taxon>
        <taxon>Cellvibrionales</taxon>
        <taxon>Halieaceae</taxon>
        <taxon>Congregibacter</taxon>
    </lineage>
</organism>
<dbReference type="PANTHER" id="PTHR33823:SF4">
    <property type="entry name" value="GENERAL STRESS PROTEIN 16O"/>
    <property type="match status" value="1"/>
</dbReference>
<feature type="region of interest" description="Disordered" evidence="5">
    <location>
        <begin position="23"/>
        <end position="49"/>
    </location>
</feature>
<dbReference type="RefSeq" id="WP_008292616.1">
    <property type="nucleotide sequence ID" value="NZ_CM002299.1"/>
</dbReference>
<dbReference type="EMBL" id="AAOA02000002">
    <property type="protein sequence ID" value="EAQ98536.1"/>
    <property type="molecule type" value="Genomic_DNA"/>
</dbReference>
<evidence type="ECO:0000256" key="1">
    <source>
        <dbReference type="ARBA" id="ARBA00022723"/>
    </source>
</evidence>
<dbReference type="InterPro" id="IPR048487">
    <property type="entry name" value="DksA-like_N"/>
</dbReference>
<comment type="caution">
    <text evidence="8">The sequence shown here is derived from an EMBL/GenBank/DDBJ whole genome shotgun (WGS) entry which is preliminary data.</text>
</comment>
<keyword evidence="9" id="KW-1185">Reference proteome</keyword>
<evidence type="ECO:0000259" key="6">
    <source>
        <dbReference type="Pfam" id="PF01258"/>
    </source>
</evidence>
<dbReference type="Proteomes" id="UP000019205">
    <property type="component" value="Chromosome"/>
</dbReference>
<name>A4A689_9GAMM</name>
<reference evidence="8 9" key="2">
    <citation type="journal article" date="2009" name="PLoS ONE">
        <title>The photosynthetic apparatus and its regulation in the aerobic gammaproteobacterium Congregibacter litoralis gen. nov., sp. nov.</title>
        <authorList>
            <person name="Spring S."/>
            <person name="Lunsdorf H."/>
            <person name="Fuchs B.M."/>
            <person name="Tindall B.J."/>
        </authorList>
    </citation>
    <scope>NUCLEOTIDE SEQUENCE [LARGE SCALE GENOMIC DNA]</scope>
    <source>
        <strain evidence="8">KT71</strain>
    </source>
</reference>
<sequence>MTVDGSQEKQALQRRLEELEGRLEKLKRDAAQAHSSDSAEQAQERENDEVVDAIGVETREAIVALKAALLRMEEGSYGVCVECGGTIAAARLEARPEATHCINCAD</sequence>
<dbReference type="AlphaFoldDB" id="A4A689"/>
<dbReference type="SUPFAM" id="SSF57716">
    <property type="entry name" value="Glucocorticoid receptor-like (DNA-binding domain)"/>
    <property type="match status" value="1"/>
</dbReference>
<dbReference type="eggNOG" id="COG1734">
    <property type="taxonomic scope" value="Bacteria"/>
</dbReference>
<evidence type="ECO:0000313" key="9">
    <source>
        <dbReference type="Proteomes" id="UP000019205"/>
    </source>
</evidence>
<dbReference type="Pfam" id="PF21173">
    <property type="entry name" value="DksA-like_N"/>
    <property type="match status" value="1"/>
</dbReference>
<dbReference type="GO" id="GO:0008270">
    <property type="term" value="F:zinc ion binding"/>
    <property type="evidence" value="ECO:0007669"/>
    <property type="project" value="UniProtKB-KW"/>
</dbReference>
<gene>
    <name evidence="8" type="ORF">KT71_01125</name>
</gene>
<reference evidence="8 9" key="1">
    <citation type="journal article" date="2007" name="Proc. Natl. Acad. Sci. U.S.A.">
        <title>Characterization of a marine gammaproteobacterium capable of aerobic anoxygenic photosynthesis.</title>
        <authorList>
            <person name="Fuchs B.M."/>
            <person name="Spring S."/>
            <person name="Teeling H."/>
            <person name="Quast C."/>
            <person name="Wulf J."/>
            <person name="Schattenhofer M."/>
            <person name="Yan S."/>
            <person name="Ferriera S."/>
            <person name="Johnson J."/>
            <person name="Glockner F.O."/>
            <person name="Amann R."/>
        </authorList>
    </citation>
    <scope>NUCLEOTIDE SEQUENCE [LARGE SCALE GENOMIC DNA]</scope>
    <source>
        <strain evidence="8">KT71</strain>
    </source>
</reference>
<evidence type="ECO:0000259" key="7">
    <source>
        <dbReference type="Pfam" id="PF21173"/>
    </source>
</evidence>
<evidence type="ECO:0000256" key="3">
    <source>
        <dbReference type="ARBA" id="ARBA00022833"/>
    </source>
</evidence>
<evidence type="ECO:0000256" key="5">
    <source>
        <dbReference type="SAM" id="MobiDB-lite"/>
    </source>
</evidence>
<protein>
    <submittedName>
        <fullName evidence="8">Transcriptional regulator, TraR/DksA family</fullName>
    </submittedName>
</protein>
<keyword evidence="3" id="KW-0862">Zinc</keyword>